<organism evidence="6 7">
    <name type="scientific">Marivirga sericea</name>
    <dbReference type="NCBI Taxonomy" id="1028"/>
    <lineage>
        <taxon>Bacteria</taxon>
        <taxon>Pseudomonadati</taxon>
        <taxon>Bacteroidota</taxon>
        <taxon>Cytophagia</taxon>
        <taxon>Cytophagales</taxon>
        <taxon>Marivirgaceae</taxon>
        <taxon>Marivirga</taxon>
    </lineage>
</organism>
<proteinExistence type="predicted"/>
<dbReference type="AlphaFoldDB" id="A0A1X7IDF5"/>
<feature type="domain" description="Peptide methionine sulphoxide reductase MsrA" evidence="5">
    <location>
        <begin position="7"/>
        <end position="142"/>
    </location>
</feature>
<dbReference type="InterPro" id="IPR036509">
    <property type="entry name" value="Met_Sox_Rdtase_MsrA_sf"/>
</dbReference>
<evidence type="ECO:0000313" key="7">
    <source>
        <dbReference type="Proteomes" id="UP000193804"/>
    </source>
</evidence>
<evidence type="ECO:0000256" key="3">
    <source>
        <dbReference type="ARBA" id="ARBA00047806"/>
    </source>
</evidence>
<dbReference type="Pfam" id="PF01625">
    <property type="entry name" value="PMSR"/>
    <property type="match status" value="1"/>
</dbReference>
<dbReference type="OrthoDB" id="4174719at2"/>
<dbReference type="GO" id="GO:0008113">
    <property type="term" value="F:peptide-methionine (S)-S-oxide reductase activity"/>
    <property type="evidence" value="ECO:0007669"/>
    <property type="project" value="UniProtKB-EC"/>
</dbReference>
<dbReference type="InterPro" id="IPR002569">
    <property type="entry name" value="Met_Sox_Rdtase_MsrA_dom"/>
</dbReference>
<dbReference type="STRING" id="1028.SAMN05661096_00519"/>
<dbReference type="Proteomes" id="UP000193804">
    <property type="component" value="Unassembled WGS sequence"/>
</dbReference>
<sequence length="163" mass="19100">MRKIVKVGFGGGCHWCTEAIFQSLIGVEKVEQGWIASAVPNDNFSEAVIVHFFPDEIELSILINIHLHTHSCTELHSMRSKYRSAVYAFSEKQEQEIKNILSDLQQEFEERIITEVLAFKDFKRNQENYLNYYYSNPEKPFCKNYISPKLKKLTDKFSRNVKK</sequence>
<comment type="catalytic activity">
    <reaction evidence="4">
        <text>[thioredoxin]-disulfide + L-methionine + H2O = L-methionine (S)-S-oxide + [thioredoxin]-dithiol</text>
        <dbReference type="Rhea" id="RHEA:19993"/>
        <dbReference type="Rhea" id="RHEA-COMP:10698"/>
        <dbReference type="Rhea" id="RHEA-COMP:10700"/>
        <dbReference type="ChEBI" id="CHEBI:15377"/>
        <dbReference type="ChEBI" id="CHEBI:29950"/>
        <dbReference type="ChEBI" id="CHEBI:50058"/>
        <dbReference type="ChEBI" id="CHEBI:57844"/>
        <dbReference type="ChEBI" id="CHEBI:58772"/>
        <dbReference type="EC" id="1.8.4.11"/>
    </reaction>
</comment>
<comment type="catalytic activity">
    <reaction evidence="3">
        <text>L-methionyl-[protein] + [thioredoxin]-disulfide + H2O = L-methionyl-(S)-S-oxide-[protein] + [thioredoxin]-dithiol</text>
        <dbReference type="Rhea" id="RHEA:14217"/>
        <dbReference type="Rhea" id="RHEA-COMP:10698"/>
        <dbReference type="Rhea" id="RHEA-COMP:10700"/>
        <dbReference type="Rhea" id="RHEA-COMP:12313"/>
        <dbReference type="Rhea" id="RHEA-COMP:12315"/>
        <dbReference type="ChEBI" id="CHEBI:15377"/>
        <dbReference type="ChEBI" id="CHEBI:16044"/>
        <dbReference type="ChEBI" id="CHEBI:29950"/>
        <dbReference type="ChEBI" id="CHEBI:44120"/>
        <dbReference type="ChEBI" id="CHEBI:50058"/>
        <dbReference type="EC" id="1.8.4.11"/>
    </reaction>
</comment>
<keyword evidence="2" id="KW-0560">Oxidoreductase</keyword>
<evidence type="ECO:0000259" key="5">
    <source>
        <dbReference type="Pfam" id="PF01625"/>
    </source>
</evidence>
<keyword evidence="7" id="KW-1185">Reference proteome</keyword>
<evidence type="ECO:0000256" key="2">
    <source>
        <dbReference type="ARBA" id="ARBA00023002"/>
    </source>
</evidence>
<protein>
    <recommendedName>
        <fullName evidence="1">peptide-methionine (S)-S-oxide reductase</fullName>
        <ecNumber evidence="1">1.8.4.11</ecNumber>
    </recommendedName>
</protein>
<accession>A0A1X7IDF5</accession>
<gene>
    <name evidence="6" type="ORF">SAMN05661096_00519</name>
</gene>
<reference evidence="7" key="1">
    <citation type="submission" date="2017-04" db="EMBL/GenBank/DDBJ databases">
        <authorList>
            <person name="Varghese N."/>
            <person name="Submissions S."/>
        </authorList>
    </citation>
    <scope>NUCLEOTIDE SEQUENCE [LARGE SCALE GENOMIC DNA]</scope>
    <source>
        <strain evidence="7">DSM 4125</strain>
    </source>
</reference>
<dbReference type="Gene3D" id="3.30.1060.10">
    <property type="entry name" value="Peptide methionine sulphoxide reductase MsrA"/>
    <property type="match status" value="1"/>
</dbReference>
<dbReference type="RefSeq" id="WP_085515520.1">
    <property type="nucleotide sequence ID" value="NZ_FXAW01000001.1"/>
</dbReference>
<dbReference type="EMBL" id="FXAW01000001">
    <property type="protein sequence ID" value="SMG12585.1"/>
    <property type="molecule type" value="Genomic_DNA"/>
</dbReference>
<name>A0A1X7IDF5_9BACT</name>
<dbReference type="PANTHER" id="PTHR43774">
    <property type="entry name" value="PEPTIDE METHIONINE SULFOXIDE REDUCTASE"/>
    <property type="match status" value="1"/>
</dbReference>
<evidence type="ECO:0000313" key="6">
    <source>
        <dbReference type="EMBL" id="SMG12585.1"/>
    </source>
</evidence>
<dbReference type="PANTHER" id="PTHR43774:SF1">
    <property type="entry name" value="PEPTIDE METHIONINE SULFOXIDE REDUCTASE MSRA 2"/>
    <property type="match status" value="1"/>
</dbReference>
<dbReference type="EC" id="1.8.4.11" evidence="1"/>
<evidence type="ECO:0000256" key="1">
    <source>
        <dbReference type="ARBA" id="ARBA00012502"/>
    </source>
</evidence>
<dbReference type="SUPFAM" id="SSF55068">
    <property type="entry name" value="Peptide methionine sulfoxide reductase"/>
    <property type="match status" value="1"/>
</dbReference>
<evidence type="ECO:0000256" key="4">
    <source>
        <dbReference type="ARBA" id="ARBA00048782"/>
    </source>
</evidence>